<accession>A0A6P8IA23</accession>
<dbReference type="OrthoDB" id="5954510at2759"/>
<keyword evidence="1" id="KW-1133">Transmembrane helix</keyword>
<feature type="chain" id="PRO_5028100437" evidence="2">
    <location>
        <begin position="20"/>
        <end position="301"/>
    </location>
</feature>
<keyword evidence="1" id="KW-0812">Transmembrane</keyword>
<protein>
    <submittedName>
        <fullName evidence="5">Uncharacterized protein LOC116300244</fullName>
    </submittedName>
</protein>
<keyword evidence="1" id="KW-0472">Membrane</keyword>
<dbReference type="GeneID" id="116300244"/>
<dbReference type="InterPro" id="IPR031569">
    <property type="entry name" value="ApeC"/>
</dbReference>
<gene>
    <name evidence="5" type="primary">LOC116300244</name>
</gene>
<evidence type="ECO:0000313" key="5">
    <source>
        <dbReference type="RefSeq" id="XP_031564928.1"/>
    </source>
</evidence>
<evidence type="ECO:0000259" key="3">
    <source>
        <dbReference type="Pfam" id="PF16977"/>
    </source>
</evidence>
<dbReference type="KEGG" id="aten:116300244"/>
<reference evidence="5" key="1">
    <citation type="submission" date="2025-08" db="UniProtKB">
        <authorList>
            <consortium name="RefSeq"/>
        </authorList>
    </citation>
    <scope>IDENTIFICATION</scope>
    <source>
        <tissue evidence="5">Tentacle</tissue>
    </source>
</reference>
<sequence length="301" mass="32936">MDLKLFAVLIASVIGLASAVVRWPTGTYGIPMPDAGCPDDETLKWKTGWTYHDTEDDNNQNQRSAIFHMPGNFSKHGIQQKFCIKDTPQGGSEFWPEGKYCLYKKGVCPTNMKTGYISWDDEQSELDLKDKHDGALPDGDYPETHTKINYCCMTKGNVNNPIQLPALKPFYLLSYGSAQCQKIAGTRVTSEFIKFDDDDQANTDKAYGAHPYGPSEDPFNLKVYYCYYEPGQESEDDLGTGKDVKSKIPTGKSSSGLAVAIGCGVAGAIVGTASIAFATKRILAHKARAAFDAMEPQPDGP</sequence>
<feature type="domain" description="Apextrin C-terminal" evidence="3">
    <location>
        <begin position="23"/>
        <end position="228"/>
    </location>
</feature>
<dbReference type="Proteomes" id="UP000515163">
    <property type="component" value="Unplaced"/>
</dbReference>
<keyword evidence="2" id="KW-0732">Signal</keyword>
<keyword evidence="4" id="KW-1185">Reference proteome</keyword>
<evidence type="ECO:0000313" key="4">
    <source>
        <dbReference type="Proteomes" id="UP000515163"/>
    </source>
</evidence>
<dbReference type="AlphaFoldDB" id="A0A6P8IA23"/>
<dbReference type="PANTHER" id="PTHR19324">
    <property type="entry name" value="PERFORIN-LIKE PROTEIN 1"/>
    <property type="match status" value="1"/>
</dbReference>
<name>A0A6P8IA23_ACTTE</name>
<proteinExistence type="predicted"/>
<dbReference type="PANTHER" id="PTHR19324:SF33">
    <property type="entry name" value="MUCIN-5AC"/>
    <property type="match status" value="1"/>
</dbReference>
<dbReference type="Pfam" id="PF16977">
    <property type="entry name" value="ApeC"/>
    <property type="match status" value="1"/>
</dbReference>
<dbReference type="RefSeq" id="XP_031564928.1">
    <property type="nucleotide sequence ID" value="XM_031709068.1"/>
</dbReference>
<dbReference type="InParanoid" id="A0A6P8IA23"/>
<feature type="transmembrane region" description="Helical" evidence="1">
    <location>
        <begin position="256"/>
        <end position="278"/>
    </location>
</feature>
<feature type="signal peptide" evidence="2">
    <location>
        <begin position="1"/>
        <end position="19"/>
    </location>
</feature>
<evidence type="ECO:0000256" key="1">
    <source>
        <dbReference type="SAM" id="Phobius"/>
    </source>
</evidence>
<evidence type="ECO:0000256" key="2">
    <source>
        <dbReference type="SAM" id="SignalP"/>
    </source>
</evidence>
<organism evidence="4 5">
    <name type="scientific">Actinia tenebrosa</name>
    <name type="common">Australian red waratah sea anemone</name>
    <dbReference type="NCBI Taxonomy" id="6105"/>
    <lineage>
        <taxon>Eukaryota</taxon>
        <taxon>Metazoa</taxon>
        <taxon>Cnidaria</taxon>
        <taxon>Anthozoa</taxon>
        <taxon>Hexacorallia</taxon>
        <taxon>Actiniaria</taxon>
        <taxon>Actiniidae</taxon>
        <taxon>Actinia</taxon>
    </lineage>
</organism>